<name>A0A8J4T2V9_9TREM</name>
<keyword evidence="4" id="KW-0342">GTP-binding</keyword>
<dbReference type="GO" id="GO:0005525">
    <property type="term" value="F:GTP binding"/>
    <property type="evidence" value="ECO:0007669"/>
    <property type="project" value="UniProtKB-KW"/>
</dbReference>
<dbReference type="OrthoDB" id="6271349at2759"/>
<dbReference type="Proteomes" id="UP000748531">
    <property type="component" value="Unassembled WGS sequence"/>
</dbReference>
<comment type="similarity">
    <text evidence="1">Belongs to the tubulin family.</text>
</comment>
<evidence type="ECO:0000313" key="7">
    <source>
        <dbReference type="Proteomes" id="UP000748531"/>
    </source>
</evidence>
<evidence type="ECO:0000256" key="2">
    <source>
        <dbReference type="ARBA" id="ARBA00022701"/>
    </source>
</evidence>
<dbReference type="InterPro" id="IPR008280">
    <property type="entry name" value="Tub_FtsZ_C"/>
</dbReference>
<organism evidence="6 7">
    <name type="scientific">Paragonimus heterotremus</name>
    <dbReference type="NCBI Taxonomy" id="100268"/>
    <lineage>
        <taxon>Eukaryota</taxon>
        <taxon>Metazoa</taxon>
        <taxon>Spiralia</taxon>
        <taxon>Lophotrochozoa</taxon>
        <taxon>Platyhelminthes</taxon>
        <taxon>Trematoda</taxon>
        <taxon>Digenea</taxon>
        <taxon>Plagiorchiida</taxon>
        <taxon>Troglotremata</taxon>
        <taxon>Troglotrematidae</taxon>
        <taxon>Paragonimus</taxon>
    </lineage>
</organism>
<sequence>MFSDAFTRDLQLFSADPCRNTYLAAALLMRGSVTASDIRRNIERLQQRLHFVPWNREGWKVGHCLVPPIGLPYSLLALSNNTAIRERFSDILERFSKLYKRKAHLHHYTNVDNFDPDLFKVSSDSLEDLYQQYDHLEKQSELGIMPRLPRLQISD</sequence>
<accession>A0A8J4T2V9</accession>
<proteinExistence type="inferred from homology"/>
<feature type="domain" description="Tubulin/FtsZ 2-layer sandwich" evidence="5">
    <location>
        <begin position="1"/>
        <end position="92"/>
    </location>
</feature>
<dbReference type="Gene3D" id="3.30.1330.20">
    <property type="entry name" value="Tubulin/FtsZ, C-terminal domain"/>
    <property type="match status" value="1"/>
</dbReference>
<evidence type="ECO:0000256" key="4">
    <source>
        <dbReference type="ARBA" id="ARBA00023134"/>
    </source>
</evidence>
<dbReference type="PRINTS" id="PR01519">
    <property type="entry name" value="EPSLNTUBULIN"/>
</dbReference>
<dbReference type="PANTHER" id="PTHR11588">
    <property type="entry name" value="TUBULIN"/>
    <property type="match status" value="1"/>
</dbReference>
<dbReference type="AlphaFoldDB" id="A0A8J4T2V9"/>
<evidence type="ECO:0000256" key="1">
    <source>
        <dbReference type="ARBA" id="ARBA00009636"/>
    </source>
</evidence>
<evidence type="ECO:0000313" key="6">
    <source>
        <dbReference type="EMBL" id="KAF5397213.1"/>
    </source>
</evidence>
<dbReference type="Gene3D" id="1.10.287.600">
    <property type="entry name" value="Helix hairpin bin"/>
    <property type="match status" value="1"/>
</dbReference>
<dbReference type="InterPro" id="IPR000217">
    <property type="entry name" value="Tubulin"/>
</dbReference>
<dbReference type="EMBL" id="LUCH01006605">
    <property type="protein sequence ID" value="KAF5397213.1"/>
    <property type="molecule type" value="Genomic_DNA"/>
</dbReference>
<evidence type="ECO:0000256" key="3">
    <source>
        <dbReference type="ARBA" id="ARBA00022741"/>
    </source>
</evidence>
<dbReference type="InterPro" id="IPR004057">
    <property type="entry name" value="Epsilon_tubulin"/>
</dbReference>
<dbReference type="SUPFAM" id="SSF55307">
    <property type="entry name" value="Tubulin C-terminal domain-like"/>
    <property type="match status" value="1"/>
</dbReference>
<evidence type="ECO:0000259" key="5">
    <source>
        <dbReference type="Pfam" id="PF03953"/>
    </source>
</evidence>
<dbReference type="Pfam" id="PF03953">
    <property type="entry name" value="Tubulin_C"/>
    <property type="match status" value="1"/>
</dbReference>
<dbReference type="InterPro" id="IPR037103">
    <property type="entry name" value="Tubulin/FtsZ-like_C"/>
</dbReference>
<dbReference type="InterPro" id="IPR018316">
    <property type="entry name" value="Tubulin/FtsZ_2-layer-sand-dom"/>
</dbReference>
<dbReference type="InterPro" id="IPR023123">
    <property type="entry name" value="Tubulin_C"/>
</dbReference>
<dbReference type="GO" id="GO:0005874">
    <property type="term" value="C:microtubule"/>
    <property type="evidence" value="ECO:0007669"/>
    <property type="project" value="UniProtKB-KW"/>
</dbReference>
<comment type="caution">
    <text evidence="6">The sequence shown here is derived from an EMBL/GenBank/DDBJ whole genome shotgun (WGS) entry which is preliminary data.</text>
</comment>
<gene>
    <name evidence="6" type="ORF">PHET_09756</name>
</gene>
<dbReference type="GO" id="GO:0007017">
    <property type="term" value="P:microtubule-based process"/>
    <property type="evidence" value="ECO:0007669"/>
    <property type="project" value="InterPro"/>
</dbReference>
<keyword evidence="7" id="KW-1185">Reference proteome</keyword>
<protein>
    <submittedName>
        <fullName evidence="6">Tubulin epsilon chain</fullName>
    </submittedName>
</protein>
<reference evidence="6" key="1">
    <citation type="submission" date="2019-05" db="EMBL/GenBank/DDBJ databases">
        <title>Annotation for the trematode Paragonimus heterotremus.</title>
        <authorList>
            <person name="Choi Y.-J."/>
        </authorList>
    </citation>
    <scope>NUCLEOTIDE SEQUENCE</scope>
    <source>
        <strain evidence="6">LC</strain>
    </source>
</reference>
<keyword evidence="3" id="KW-0547">Nucleotide-binding</keyword>
<keyword evidence="2" id="KW-0493">Microtubule</keyword>